<keyword evidence="4" id="KW-0233">DNA recombination</keyword>
<keyword evidence="2" id="KW-0229">DNA integration</keyword>
<evidence type="ECO:0000256" key="6">
    <source>
        <dbReference type="SAM" id="MobiDB-lite"/>
    </source>
</evidence>
<feature type="region of interest" description="Disordered" evidence="6">
    <location>
        <begin position="372"/>
        <end position="405"/>
    </location>
</feature>
<feature type="compositionally biased region" description="Basic and acidic residues" evidence="6">
    <location>
        <begin position="396"/>
        <end position="405"/>
    </location>
</feature>
<sequence>MPHKRTGSPYWWTHISPPGGGAPVRRSTGTVDYREAKALEAKWRSEMYQQDAWGRLPTHGFADVASEFLLASQQKRTFADIQRRVGRLYDHFGPDQVMEELTGKDVRGFISARQADGVKPATINRELSILSAMINHAIEQLEWPMSNPVRGRKLKEPEGRVRWITHSEADRLVAAAKTQRSGERLADFILLGLNTGARMNELLKMSWSRVDFDNALLHLEGEDTKSAKRRSLPLNDAAIAALKRRWVWVANNCPQSEWVFAKTNGERLGCIRQGFNSACETARIRNFRIHDLRHTCASWMVSEGVPLLDVKEVLGHSTIKMTEKYAHLAPHRARDAVNQLGNRTVASTPADAVQHPLSQSQHNERPVHLIEGLLGKNAEPRTKKTPDESGALVSRWRRDRDSNPG</sequence>
<evidence type="ECO:0008006" key="11">
    <source>
        <dbReference type="Google" id="ProtNLM"/>
    </source>
</evidence>
<evidence type="ECO:0000313" key="10">
    <source>
        <dbReference type="Proteomes" id="UP000289555"/>
    </source>
</evidence>
<dbReference type="SUPFAM" id="SSF56349">
    <property type="entry name" value="DNA breaking-rejoining enzymes"/>
    <property type="match status" value="1"/>
</dbReference>
<dbReference type="Gene3D" id="1.10.150.130">
    <property type="match status" value="1"/>
</dbReference>
<dbReference type="Gene3D" id="1.10.443.10">
    <property type="entry name" value="Intergrase catalytic core"/>
    <property type="match status" value="1"/>
</dbReference>
<dbReference type="PANTHER" id="PTHR30349:SF64">
    <property type="entry name" value="PROPHAGE INTEGRASE INTD-RELATED"/>
    <property type="match status" value="1"/>
</dbReference>
<dbReference type="InterPro" id="IPR010998">
    <property type="entry name" value="Integrase_recombinase_N"/>
</dbReference>
<protein>
    <recommendedName>
        <fullName evidence="11">Integrase</fullName>
    </recommendedName>
</protein>
<dbReference type="PANTHER" id="PTHR30349">
    <property type="entry name" value="PHAGE INTEGRASE-RELATED"/>
    <property type="match status" value="1"/>
</dbReference>
<comment type="similarity">
    <text evidence="1">Belongs to the 'phage' integrase family.</text>
</comment>
<dbReference type="Pfam" id="PF24624">
    <property type="entry name" value="Int_N"/>
    <property type="match status" value="1"/>
</dbReference>
<evidence type="ECO:0000259" key="8">
    <source>
        <dbReference type="PROSITE" id="PS51900"/>
    </source>
</evidence>
<dbReference type="Pfam" id="PF00589">
    <property type="entry name" value="Phage_integrase"/>
    <property type="match status" value="1"/>
</dbReference>
<feature type="domain" description="Tyr recombinase" evidence="7">
    <location>
        <begin position="159"/>
        <end position="338"/>
    </location>
</feature>
<organism evidence="9 10">
    <name type="scientific">Vreelandella olivaria</name>
    <dbReference type="NCBI Taxonomy" id="390919"/>
    <lineage>
        <taxon>Bacteria</taxon>
        <taxon>Pseudomonadati</taxon>
        <taxon>Pseudomonadota</taxon>
        <taxon>Gammaproteobacteria</taxon>
        <taxon>Oceanospirillales</taxon>
        <taxon>Halomonadaceae</taxon>
        <taxon>Vreelandella</taxon>
    </lineage>
</organism>
<reference evidence="10" key="1">
    <citation type="journal article" date="2019" name="Microbiol. Resour. Announc.">
        <title>Complete Genome Sequence of Halomonas olivaria, a Moderately Halophilic Bacterium Isolated from Olive Processing Effluents, Obtained by Nanopore Sequencing.</title>
        <authorList>
            <person name="Nagata S."/>
            <person name="Ii K.M."/>
            <person name="Tsukimi T."/>
            <person name="Miura M.C."/>
            <person name="Galipon J."/>
            <person name="Arakawa K."/>
        </authorList>
    </citation>
    <scope>NUCLEOTIDE SEQUENCE [LARGE SCALE GENOMIC DNA]</scope>
    <source>
        <strain evidence="10">TYRC17</strain>
    </source>
</reference>
<dbReference type="EMBL" id="AP019416">
    <property type="protein sequence ID" value="BBI51050.1"/>
    <property type="molecule type" value="Genomic_DNA"/>
</dbReference>
<name>A0ABN5X1K7_9GAMM</name>
<evidence type="ECO:0000259" key="7">
    <source>
        <dbReference type="PROSITE" id="PS51898"/>
    </source>
</evidence>
<keyword evidence="10" id="KW-1185">Reference proteome</keyword>
<dbReference type="PROSITE" id="PS51898">
    <property type="entry name" value="TYR_RECOMBINASE"/>
    <property type="match status" value="1"/>
</dbReference>
<evidence type="ECO:0000256" key="3">
    <source>
        <dbReference type="ARBA" id="ARBA00023125"/>
    </source>
</evidence>
<evidence type="ECO:0000256" key="2">
    <source>
        <dbReference type="ARBA" id="ARBA00022908"/>
    </source>
</evidence>
<dbReference type="InterPro" id="IPR044068">
    <property type="entry name" value="CB"/>
</dbReference>
<dbReference type="InterPro" id="IPR013762">
    <property type="entry name" value="Integrase-like_cat_sf"/>
</dbReference>
<evidence type="ECO:0000313" key="9">
    <source>
        <dbReference type="EMBL" id="BBI51050.1"/>
    </source>
</evidence>
<proteinExistence type="inferred from homology"/>
<evidence type="ECO:0000256" key="1">
    <source>
        <dbReference type="ARBA" id="ARBA00008857"/>
    </source>
</evidence>
<dbReference type="PROSITE" id="PS51900">
    <property type="entry name" value="CB"/>
    <property type="match status" value="1"/>
</dbReference>
<dbReference type="InterPro" id="IPR057084">
    <property type="entry name" value="Int_N"/>
</dbReference>
<evidence type="ECO:0000256" key="4">
    <source>
        <dbReference type="ARBA" id="ARBA00023172"/>
    </source>
</evidence>
<evidence type="ECO:0000256" key="5">
    <source>
        <dbReference type="PROSITE-ProRule" id="PRU01248"/>
    </source>
</evidence>
<gene>
    <name evidence="9" type="ORF">HORIV_34710</name>
</gene>
<feature type="domain" description="Core-binding (CB)" evidence="8">
    <location>
        <begin position="59"/>
        <end position="138"/>
    </location>
</feature>
<dbReference type="InterPro" id="IPR050090">
    <property type="entry name" value="Tyrosine_recombinase_XerCD"/>
</dbReference>
<feature type="compositionally biased region" description="Basic and acidic residues" evidence="6">
    <location>
        <begin position="378"/>
        <end position="387"/>
    </location>
</feature>
<dbReference type="Proteomes" id="UP000289555">
    <property type="component" value="Chromosome"/>
</dbReference>
<dbReference type="InterPro" id="IPR011010">
    <property type="entry name" value="DNA_brk_join_enz"/>
</dbReference>
<keyword evidence="3 5" id="KW-0238">DNA-binding</keyword>
<accession>A0ABN5X1K7</accession>
<dbReference type="CDD" id="cd00796">
    <property type="entry name" value="INT_Rci_Hp1_C"/>
    <property type="match status" value="1"/>
</dbReference>
<dbReference type="InterPro" id="IPR002104">
    <property type="entry name" value="Integrase_catalytic"/>
</dbReference>